<dbReference type="Proteomes" id="UP000253868">
    <property type="component" value="Chromosome"/>
</dbReference>
<dbReference type="OrthoDB" id="4333421at2"/>
<evidence type="ECO:0000313" key="5">
    <source>
        <dbReference type="Proteomes" id="UP000253868"/>
    </source>
</evidence>
<feature type="chain" id="PRO_5017029763" description="Peptidase" evidence="3">
    <location>
        <begin position="23"/>
        <end position="453"/>
    </location>
</feature>
<dbReference type="KEGG" id="spad:DVK44_15630"/>
<reference evidence="5" key="1">
    <citation type="submission" date="2018-07" db="EMBL/GenBank/DDBJ databases">
        <authorList>
            <person name="Zhao J."/>
        </authorList>
    </citation>
    <scope>NUCLEOTIDE SEQUENCE [LARGE SCALE GENOMIC DNA]</scope>
    <source>
        <strain evidence="5">GSSD-12</strain>
    </source>
</reference>
<keyword evidence="2" id="KW-0472">Membrane</keyword>
<proteinExistence type="predicted"/>
<protein>
    <recommendedName>
        <fullName evidence="6">Peptidase</fullName>
    </recommendedName>
</protein>
<evidence type="ECO:0000256" key="3">
    <source>
        <dbReference type="SAM" id="SignalP"/>
    </source>
</evidence>
<evidence type="ECO:0000256" key="1">
    <source>
        <dbReference type="SAM" id="MobiDB-lite"/>
    </source>
</evidence>
<evidence type="ECO:0008006" key="6">
    <source>
        <dbReference type="Google" id="ProtNLM"/>
    </source>
</evidence>
<feature type="signal peptide" evidence="3">
    <location>
        <begin position="1"/>
        <end position="22"/>
    </location>
</feature>
<feature type="region of interest" description="Disordered" evidence="1">
    <location>
        <begin position="34"/>
        <end position="56"/>
    </location>
</feature>
<feature type="transmembrane region" description="Helical" evidence="2">
    <location>
        <begin position="390"/>
        <end position="411"/>
    </location>
</feature>
<keyword evidence="2" id="KW-1133">Transmembrane helix</keyword>
<gene>
    <name evidence="4" type="ORF">DVK44_15630</name>
</gene>
<keyword evidence="2" id="KW-0812">Transmembrane</keyword>
<evidence type="ECO:0000256" key="2">
    <source>
        <dbReference type="SAM" id="Phobius"/>
    </source>
</evidence>
<dbReference type="AlphaFoldDB" id="A0A345I0Z5"/>
<evidence type="ECO:0000313" key="4">
    <source>
        <dbReference type="EMBL" id="AXG82619.1"/>
    </source>
</evidence>
<keyword evidence="3" id="KW-0732">Signal</keyword>
<feature type="region of interest" description="Disordered" evidence="1">
    <location>
        <begin position="422"/>
        <end position="453"/>
    </location>
</feature>
<dbReference type="EMBL" id="CP031194">
    <property type="protein sequence ID" value="AXG82619.1"/>
    <property type="molecule type" value="Genomic_DNA"/>
</dbReference>
<dbReference type="Gene3D" id="2.60.120.380">
    <property type="match status" value="1"/>
</dbReference>
<accession>A0A345I0Z5</accession>
<feature type="region of interest" description="Disordered" evidence="1">
    <location>
        <begin position="176"/>
        <end position="208"/>
    </location>
</feature>
<organism evidence="4 5">
    <name type="scientific">Streptomyces paludis</name>
    <dbReference type="NCBI Taxonomy" id="2282738"/>
    <lineage>
        <taxon>Bacteria</taxon>
        <taxon>Bacillati</taxon>
        <taxon>Actinomycetota</taxon>
        <taxon>Actinomycetes</taxon>
        <taxon>Kitasatosporales</taxon>
        <taxon>Streptomycetaceae</taxon>
        <taxon>Streptomyces</taxon>
    </lineage>
</organism>
<sequence length="453" mass="46417">MCAAAALCAVAALPGTAGRAWAAGEPAPYAFGPDTKPVTGSATTSGARPLDAGATYKDTIEPGGRRIYRLDLDAETNAYVSAVAVPKPGTTVAPSDNIKVSLQNGQGNQCSSNDARFGGVGAFPRPLAAYAYRTVEKGSYLCKDAGRYYVVVERTSDETSTPEPWELEIRHVAEPGLTEQGPTSAPTVWPSASPGPAAGDRTGERKGGSSFYDAKGLSGGEWTTGIEPGASLFYRIPVDWGQQLFVAADLSSSEVTDGPAVSGAFAVSLYNPALGLVGSGSPVSYDGRQKTVALSPLPPVAYENRFGYATGDKDMRFAGWYYLRVSLNPEVATSFGTAPIPLTLRVNVTGEAKPGPAYAGPAGDFGVTPDDREVAADGLTPSDRANGDTMALIAAAGIGTGTALVLGLGVWTLRARRNAAGGAAGGVPAQVTAGPSYEPQGYGPQGYGPPPGR</sequence>
<keyword evidence="5" id="KW-1185">Reference proteome</keyword>
<name>A0A345I0Z5_9ACTN</name>